<dbReference type="Proteomes" id="UP000628736">
    <property type="component" value="Unassembled WGS sequence"/>
</dbReference>
<keyword evidence="1" id="KW-1133">Transmembrane helix</keyword>
<dbReference type="PANTHER" id="PTHR35342:SF5">
    <property type="entry name" value="TRICARBOXYLIC TRANSPORT PROTEIN"/>
    <property type="match status" value="1"/>
</dbReference>
<evidence type="ECO:0000256" key="1">
    <source>
        <dbReference type="SAM" id="Phobius"/>
    </source>
</evidence>
<feature type="transmembrane region" description="Helical" evidence="1">
    <location>
        <begin position="413"/>
        <end position="428"/>
    </location>
</feature>
<dbReference type="InterPro" id="IPR002823">
    <property type="entry name" value="DUF112_TM"/>
</dbReference>
<evidence type="ECO:0000313" key="3">
    <source>
        <dbReference type="EMBL" id="MBC5721676.1"/>
    </source>
</evidence>
<keyword evidence="4" id="KW-1185">Reference proteome</keyword>
<feature type="transmembrane region" description="Helical" evidence="1">
    <location>
        <begin position="472"/>
        <end position="491"/>
    </location>
</feature>
<comment type="caution">
    <text evidence="3">The sequence shown here is derived from an EMBL/GenBank/DDBJ whole genome shotgun (WGS) entry which is preliminary data.</text>
</comment>
<feature type="transmembrane region" description="Helical" evidence="1">
    <location>
        <begin position="55"/>
        <end position="76"/>
    </location>
</feature>
<reference evidence="3" key="1">
    <citation type="submission" date="2020-08" db="EMBL/GenBank/DDBJ databases">
        <title>Genome public.</title>
        <authorList>
            <person name="Liu C."/>
            <person name="Sun Q."/>
        </authorList>
    </citation>
    <scope>NUCLEOTIDE SEQUENCE</scope>
    <source>
        <strain evidence="3">NSJ-23</strain>
    </source>
</reference>
<gene>
    <name evidence="3" type="ORF">H8S11_02410</name>
</gene>
<feature type="transmembrane region" description="Helical" evidence="1">
    <location>
        <begin position="433"/>
        <end position="452"/>
    </location>
</feature>
<feature type="transmembrane region" description="Helical" evidence="1">
    <location>
        <begin position="314"/>
        <end position="335"/>
    </location>
</feature>
<feature type="transmembrane region" description="Helical" evidence="1">
    <location>
        <begin position="103"/>
        <end position="126"/>
    </location>
</feature>
<feature type="domain" description="DUF112" evidence="2">
    <location>
        <begin position="14"/>
        <end position="440"/>
    </location>
</feature>
<feature type="transmembrane region" description="Helical" evidence="1">
    <location>
        <begin position="390"/>
        <end position="407"/>
    </location>
</feature>
<feature type="transmembrane region" description="Helical" evidence="1">
    <location>
        <begin position="164"/>
        <end position="184"/>
    </location>
</feature>
<keyword evidence="1" id="KW-0472">Membrane</keyword>
<proteinExistence type="predicted"/>
<evidence type="ECO:0000313" key="4">
    <source>
        <dbReference type="Proteomes" id="UP000628736"/>
    </source>
</evidence>
<dbReference type="AlphaFoldDB" id="A0A8J6J6S3"/>
<feature type="transmembrane region" description="Helical" evidence="1">
    <location>
        <begin position="12"/>
        <end position="43"/>
    </location>
</feature>
<name>A0A8J6J6S3_9FIRM</name>
<organism evidence="3 4">
    <name type="scientific">Flintibacter hominis</name>
    <dbReference type="NCBI Taxonomy" id="2763048"/>
    <lineage>
        <taxon>Bacteria</taxon>
        <taxon>Bacillati</taxon>
        <taxon>Bacillota</taxon>
        <taxon>Clostridia</taxon>
        <taxon>Eubacteriales</taxon>
        <taxon>Flintibacter</taxon>
    </lineage>
</organism>
<protein>
    <submittedName>
        <fullName evidence="3">Tripartite tricarboxylate transporter permease</fullName>
    </submittedName>
</protein>
<feature type="transmembrane region" description="Helical" evidence="1">
    <location>
        <begin position="138"/>
        <end position="157"/>
    </location>
</feature>
<dbReference type="PANTHER" id="PTHR35342">
    <property type="entry name" value="TRICARBOXYLIC TRANSPORT PROTEIN"/>
    <property type="match status" value="1"/>
</dbReference>
<feature type="transmembrane region" description="Helical" evidence="1">
    <location>
        <begin position="355"/>
        <end position="378"/>
    </location>
</feature>
<dbReference type="EMBL" id="JACOPO010000001">
    <property type="protein sequence ID" value="MBC5721676.1"/>
    <property type="molecule type" value="Genomic_DNA"/>
</dbReference>
<keyword evidence="1" id="KW-0812">Transmembrane</keyword>
<feature type="transmembrane region" description="Helical" evidence="1">
    <location>
        <begin position="196"/>
        <end position="215"/>
    </location>
</feature>
<sequence length="513" mass="53060">MAQGAAMLTQPDVIVAIIAGTLGGMFIGAMPGLSASMAVALLIPVTFGMSGEAGITLLVAVYTSAIYGGSITACLLHTPGTPASAATAADGFALTRQGKGLKAIGTSTICSMIGGTISAIALLFIAPALSQVALKFSSLEYFLIGVFGLTIIGSLAGDNMMKGLLSGCLGLIIGCVGLDIQTSAPRYCFGFLELQAGINLVPAMIGLFSISQVMFSIEDVVKGKSTVLDENAKNLSGSPLLPWREFKPLLPTIAQSSIIGILVGILPGAGGDIGSWISYNTAKNSSKNPEQFGHGSLVGIAASETANNAVTGGALIPLLTLGIPGSGVAAIMLGGLMIKGLNPGYKLFTDATTGPIVYCIILAFAIANILMGVAGLLVCKQVVKISTVKMTILAPLIIALSTVGSYAVQQSIFDVWIMLIFGFIGYFMRKYGFATAPVVLAMILGPIAESNWRQTLVITKRTGLFQYFLTRPISMVLVVLILVALFSPVLMKIINKKAAPSDPDVLADTAHED</sequence>
<accession>A0A8J6J6S3</accession>
<dbReference type="Pfam" id="PF01970">
    <property type="entry name" value="TctA"/>
    <property type="match status" value="1"/>
</dbReference>
<evidence type="ECO:0000259" key="2">
    <source>
        <dbReference type="Pfam" id="PF01970"/>
    </source>
</evidence>